<evidence type="ECO:0000256" key="3">
    <source>
        <dbReference type="SAM" id="SignalP"/>
    </source>
</evidence>
<evidence type="ECO:0000259" key="4">
    <source>
        <dbReference type="SMART" id="SM00560"/>
    </source>
</evidence>
<keyword evidence="6" id="KW-1185">Reference proteome</keyword>
<dbReference type="InterPro" id="IPR006558">
    <property type="entry name" value="LamG-like"/>
</dbReference>
<dbReference type="AlphaFoldDB" id="F0SI07"/>
<evidence type="ECO:0000256" key="1">
    <source>
        <dbReference type="ARBA" id="ARBA00022729"/>
    </source>
</evidence>
<organism evidence="5 6">
    <name type="scientific">Rubinisphaera brasiliensis (strain ATCC 49424 / DSM 5305 / JCM 21570 / IAM 15109 / NBRC 103401 / IFAM 1448)</name>
    <name type="common">Planctomyces brasiliensis</name>
    <dbReference type="NCBI Taxonomy" id="756272"/>
    <lineage>
        <taxon>Bacteria</taxon>
        <taxon>Pseudomonadati</taxon>
        <taxon>Planctomycetota</taxon>
        <taxon>Planctomycetia</taxon>
        <taxon>Planctomycetales</taxon>
        <taxon>Planctomycetaceae</taxon>
        <taxon>Rubinisphaera</taxon>
    </lineage>
</organism>
<gene>
    <name evidence="5" type="ordered locus">Plabr_3093</name>
</gene>
<dbReference type="InterPro" id="IPR013320">
    <property type="entry name" value="ConA-like_dom_sf"/>
</dbReference>
<keyword evidence="2" id="KW-1015">Disulfide bond</keyword>
<dbReference type="Pfam" id="PF13385">
    <property type="entry name" value="Laminin_G_3"/>
    <property type="match status" value="1"/>
</dbReference>
<dbReference type="Gene3D" id="3.60.21.10">
    <property type="match status" value="1"/>
</dbReference>
<protein>
    <submittedName>
        <fullName evidence="5">Metallophosphoesterase</fullName>
    </submittedName>
</protein>
<name>F0SI07_RUBBR</name>
<dbReference type="InterPro" id="IPR001791">
    <property type="entry name" value="Laminin_G"/>
</dbReference>
<accession>F0SI07</accession>
<dbReference type="PANTHER" id="PTHR43143:SF1">
    <property type="entry name" value="SERINE_THREONINE-PROTEIN PHOSPHATASE CPPED1"/>
    <property type="match status" value="1"/>
</dbReference>
<reference evidence="6" key="1">
    <citation type="submission" date="2011-02" db="EMBL/GenBank/DDBJ databases">
        <title>The complete genome of Planctomyces brasiliensis DSM 5305.</title>
        <authorList>
            <person name="Lucas S."/>
            <person name="Copeland A."/>
            <person name="Lapidus A."/>
            <person name="Bruce D."/>
            <person name="Goodwin L."/>
            <person name="Pitluck S."/>
            <person name="Kyrpides N."/>
            <person name="Mavromatis K."/>
            <person name="Pagani I."/>
            <person name="Ivanova N."/>
            <person name="Ovchinnikova G."/>
            <person name="Lu M."/>
            <person name="Detter J.C."/>
            <person name="Han C."/>
            <person name="Land M."/>
            <person name="Hauser L."/>
            <person name="Markowitz V."/>
            <person name="Cheng J.-F."/>
            <person name="Hugenholtz P."/>
            <person name="Woyke T."/>
            <person name="Wu D."/>
            <person name="Tindall B."/>
            <person name="Pomrenke H.G."/>
            <person name="Brambilla E."/>
            <person name="Klenk H.-P."/>
            <person name="Eisen J.A."/>
        </authorList>
    </citation>
    <scope>NUCLEOTIDE SEQUENCE [LARGE SCALE GENOMIC DNA]</scope>
    <source>
        <strain evidence="6">ATCC 49424 / DSM 5305 / JCM 21570 / NBRC 103401 / IFAM 1448</strain>
    </source>
</reference>
<dbReference type="OrthoDB" id="235808at2"/>
<dbReference type="InterPro" id="IPR004843">
    <property type="entry name" value="Calcineurin-like_PHP"/>
</dbReference>
<evidence type="ECO:0000313" key="6">
    <source>
        <dbReference type="Proteomes" id="UP000006860"/>
    </source>
</evidence>
<evidence type="ECO:0000256" key="2">
    <source>
        <dbReference type="ARBA" id="ARBA00023157"/>
    </source>
</evidence>
<dbReference type="STRING" id="756272.Plabr_3093"/>
<dbReference type="InterPro" id="IPR051918">
    <property type="entry name" value="STPP_CPPED1"/>
</dbReference>
<dbReference type="SUPFAM" id="SSF49899">
    <property type="entry name" value="Concanavalin A-like lectins/glucanases"/>
    <property type="match status" value="1"/>
</dbReference>
<dbReference type="RefSeq" id="WP_013629411.1">
    <property type="nucleotide sequence ID" value="NC_015174.1"/>
</dbReference>
<dbReference type="EMBL" id="CP002546">
    <property type="protein sequence ID" value="ADY60690.1"/>
    <property type="molecule type" value="Genomic_DNA"/>
</dbReference>
<dbReference type="InterPro" id="IPR029052">
    <property type="entry name" value="Metallo-depent_PP-like"/>
</dbReference>
<dbReference type="GO" id="GO:0016787">
    <property type="term" value="F:hydrolase activity"/>
    <property type="evidence" value="ECO:0007669"/>
    <property type="project" value="InterPro"/>
</dbReference>
<dbReference type="Proteomes" id="UP000006860">
    <property type="component" value="Chromosome"/>
</dbReference>
<dbReference type="SUPFAM" id="SSF56300">
    <property type="entry name" value="Metallo-dependent phosphatases"/>
    <property type="match status" value="1"/>
</dbReference>
<dbReference type="HOGENOM" id="CLU_409861_0_0_0"/>
<feature type="domain" description="LamG-like jellyroll fold" evidence="4">
    <location>
        <begin position="491"/>
        <end position="629"/>
    </location>
</feature>
<evidence type="ECO:0000313" key="5">
    <source>
        <dbReference type="EMBL" id="ADY60690.1"/>
    </source>
</evidence>
<dbReference type="SMART" id="SM00560">
    <property type="entry name" value="LamGL"/>
    <property type="match status" value="1"/>
</dbReference>
<keyword evidence="1 3" id="KW-0732">Signal</keyword>
<dbReference type="eggNOG" id="COG1409">
    <property type="taxonomic scope" value="Bacteria"/>
</dbReference>
<dbReference type="Gene3D" id="2.60.120.200">
    <property type="match status" value="1"/>
</dbReference>
<dbReference type="CDD" id="cd00110">
    <property type="entry name" value="LamG"/>
    <property type="match status" value="1"/>
</dbReference>
<sequence length="676" mass="75311">MTRMFSALLAGLCLTAMPATGKAQNEAPNLNHARHLHHHNAPHRKEAASEKRFYTTRSSEVQLPLPAEEGAFTFAVFGDRTGGPADGVNVLAEAVRDVNLLEPDLVMTVGDLINGYNQTPKWMEQMREFKVIMNELLCPWFPAAGNHDVYWRPLDDPNMPRNQHDEHYEMHFGPLWYSFQHKDCNFIVLYSDEGNPETGEKNFSKPESQKISEEQVAFLKESLKRGKDANHQFLFLHHPRWIGGNYGSDWKDRVHPLLKETGNVTAVFAGHIHYMRSDPQDGIEYITLATVGGHQSGRLPEAGYLHQYHLITVRPEQVAMAAFPVGEALNVREITTGLHEQLALLSRQTCDVSSRVAIKDGQPELTDLEITITNPADRPIDFTFTPQSEDSNWMFNPTHTHGQLEPGESTTVPLAMRYRGTIDDSFSGVQLNLDQDYLAPTSRYAAPTSITEVPFDIQMPVEASEENKALSLDGKEDAVLVAPENVQLEQGPFTLECWFQAESFSSRVGLLAKTQSSEYSIFMSKGIPSASVHLDGGYKTVRGKRAVPTGEWTHIAVVYDDTSLALFVNGEEVDRMKLEAGLKRTPNGLPLFLGADPGGDAKPMSFFHGLLDEVRLSSGAVYTENFTPERRLQKTDNTILLFNFDDSLGPIQFDRGPNGFHSQAVGKAKLVPVQAP</sequence>
<dbReference type="KEGG" id="pbs:Plabr_3093"/>
<dbReference type="PANTHER" id="PTHR43143">
    <property type="entry name" value="METALLOPHOSPHOESTERASE, CALCINEURIN SUPERFAMILY"/>
    <property type="match status" value="1"/>
</dbReference>
<feature type="signal peptide" evidence="3">
    <location>
        <begin position="1"/>
        <end position="23"/>
    </location>
</feature>
<dbReference type="Pfam" id="PF00149">
    <property type="entry name" value="Metallophos"/>
    <property type="match status" value="1"/>
</dbReference>
<feature type="chain" id="PRO_5003256296" evidence="3">
    <location>
        <begin position="24"/>
        <end position="676"/>
    </location>
</feature>
<proteinExistence type="predicted"/>